<organism evidence="4 5">
    <name type="scientific">Plasmodium yoelii yoelii</name>
    <dbReference type="NCBI Taxonomy" id="73239"/>
    <lineage>
        <taxon>Eukaryota</taxon>
        <taxon>Sar</taxon>
        <taxon>Alveolata</taxon>
        <taxon>Apicomplexa</taxon>
        <taxon>Aconoidasida</taxon>
        <taxon>Haemosporida</taxon>
        <taxon>Plasmodiidae</taxon>
        <taxon>Plasmodium</taxon>
        <taxon>Plasmodium (Vinckeia)</taxon>
    </lineage>
</organism>
<evidence type="ECO:0000313" key="4">
    <source>
        <dbReference type="EMBL" id="WBY56336.1"/>
    </source>
</evidence>
<keyword evidence="2" id="KW-0812">Transmembrane</keyword>
<keyword evidence="2" id="KW-1133">Transmembrane helix</keyword>
<name>A0AAE9WMG2_PLAYO</name>
<evidence type="ECO:0000256" key="2">
    <source>
        <dbReference type="SAM" id="Phobius"/>
    </source>
</evidence>
<sequence length="200" mass="24080">MDSMFYIMNIHNNGDNYKHEKNIDGNSFKIKNDIIYIYTKNIFEKLSYSYAFAQSVKLSYFENVVDDTIDKTKNIPECIARTGQIQLKKNDISKKIGELFVNRFYVNMNSDMLDTPEIFWDHEDFTETYEHFRKYLDISKRVEILNHRLDIIKDLYDMLQNELTIQHGYKLEWIVIYLICVEVIIDIVWTIIIKGVFKWR</sequence>
<dbReference type="AlphaFoldDB" id="A0AAE9WMG2"/>
<dbReference type="GO" id="GO:0005739">
    <property type="term" value="C:mitochondrion"/>
    <property type="evidence" value="ECO:0007669"/>
    <property type="project" value="UniProtKB-ARBA"/>
</dbReference>
<comment type="similarity">
    <text evidence="1">Belongs to the RMD1/sif2 family.</text>
</comment>
<dbReference type="Pfam" id="PF02582">
    <property type="entry name" value="DUF155"/>
    <property type="match status" value="1"/>
</dbReference>
<gene>
    <name evidence="4" type="ORF">Py17XNL_000704203</name>
</gene>
<dbReference type="InterPro" id="IPR003734">
    <property type="entry name" value="DUF155"/>
</dbReference>
<evidence type="ECO:0000256" key="1">
    <source>
        <dbReference type="ARBA" id="ARBA00008306"/>
    </source>
</evidence>
<reference evidence="4" key="1">
    <citation type="submission" date="2023-01" db="EMBL/GenBank/DDBJ databases">
        <title>Long-Read Genome Assembly and Gene Model Annotations for the Rodent Malaria Parasite Plasmodium yoelii 17XNL.</title>
        <authorList>
            <person name="Mitchell G.J."/>
            <person name="Sebastian A."/>
            <person name="Albert I."/>
            <person name="Lindner S.E."/>
        </authorList>
    </citation>
    <scope>NUCLEOTIDE SEQUENCE</scope>
    <source>
        <strain evidence="4">17XNL clone 1.1</strain>
    </source>
</reference>
<keyword evidence="2" id="KW-0472">Membrane</keyword>
<evidence type="ECO:0000259" key="3">
    <source>
        <dbReference type="Pfam" id="PF02582"/>
    </source>
</evidence>
<feature type="transmembrane region" description="Helical" evidence="2">
    <location>
        <begin position="173"/>
        <end position="197"/>
    </location>
</feature>
<dbReference type="EMBL" id="CP115531">
    <property type="protein sequence ID" value="WBY56336.1"/>
    <property type="molecule type" value="Genomic_DNA"/>
</dbReference>
<protein>
    <recommendedName>
        <fullName evidence="3">DUF155 domain-containing protein</fullName>
    </recommendedName>
</protein>
<evidence type="ECO:0000313" key="5">
    <source>
        <dbReference type="Proteomes" id="UP001054126"/>
    </source>
</evidence>
<dbReference type="InterPro" id="IPR051624">
    <property type="entry name" value="RMD1/Sad1-interacting"/>
</dbReference>
<proteinExistence type="inferred from homology"/>
<accession>A0AAE9WMG2</accession>
<dbReference type="PANTHER" id="PTHR16255">
    <property type="entry name" value="REQUIRED FOR MEIOTIC NUCLEAR DIVISION PROTEIN 1 HOMOLOG"/>
    <property type="match status" value="1"/>
</dbReference>
<dbReference type="PANTHER" id="PTHR16255:SF1">
    <property type="entry name" value="REQUIRED FOR MEIOTIC NUCLEAR DIVISION PROTEIN 1 HOMOLOG"/>
    <property type="match status" value="1"/>
</dbReference>
<dbReference type="Proteomes" id="UP001054126">
    <property type="component" value="Chromosome 7"/>
</dbReference>
<feature type="domain" description="DUF155" evidence="3">
    <location>
        <begin position="21"/>
        <end position="146"/>
    </location>
</feature>